<dbReference type="SUPFAM" id="SSF55729">
    <property type="entry name" value="Acyl-CoA N-acyltransferases (Nat)"/>
    <property type="match status" value="1"/>
</dbReference>
<dbReference type="GO" id="GO:0003712">
    <property type="term" value="F:transcription coregulator activity"/>
    <property type="evidence" value="ECO:0007669"/>
    <property type="project" value="TreeGrafter"/>
</dbReference>
<evidence type="ECO:0000313" key="9">
    <source>
        <dbReference type="EMBL" id="GCC39588.1"/>
    </source>
</evidence>
<evidence type="ECO:0000256" key="5">
    <source>
        <dbReference type="ARBA" id="ARBA00023315"/>
    </source>
</evidence>
<comment type="subcellular location">
    <subcellularLocation>
        <location evidence="7">Nucleus</location>
    </subcellularLocation>
</comment>
<dbReference type="PROSITE" id="PS51726">
    <property type="entry name" value="MYST_HAT"/>
    <property type="match status" value="1"/>
</dbReference>
<comment type="caution">
    <text evidence="9">The sequence shown here is derived from an EMBL/GenBank/DDBJ whole genome shotgun (WGS) entry which is preliminary data.</text>
</comment>
<dbReference type="FunFam" id="1.10.10.10:FF:000123">
    <property type="entry name" value="Histone acetyltransferase"/>
    <property type="match status" value="1"/>
</dbReference>
<dbReference type="Gene3D" id="3.40.630.30">
    <property type="match status" value="1"/>
</dbReference>
<gene>
    <name evidence="9" type="ORF">chiPu_0023468</name>
</gene>
<comment type="similarity">
    <text evidence="1 7">Belongs to the MYST (SAS/MOZ) family.</text>
</comment>
<keyword evidence="3" id="KW-0808">Transferase</keyword>
<comment type="catalytic activity">
    <reaction evidence="7">
        <text>L-lysyl-[protein] + acetyl-CoA = N(6)-acetyl-L-lysyl-[protein] + CoA + H(+)</text>
        <dbReference type="Rhea" id="RHEA:45948"/>
        <dbReference type="Rhea" id="RHEA-COMP:9752"/>
        <dbReference type="Rhea" id="RHEA-COMP:10731"/>
        <dbReference type="ChEBI" id="CHEBI:15378"/>
        <dbReference type="ChEBI" id="CHEBI:29969"/>
        <dbReference type="ChEBI" id="CHEBI:57287"/>
        <dbReference type="ChEBI" id="CHEBI:57288"/>
        <dbReference type="ChEBI" id="CHEBI:61930"/>
        <dbReference type="EC" id="2.3.1.48"/>
    </reaction>
</comment>
<dbReference type="InterPro" id="IPR016181">
    <property type="entry name" value="Acyl_CoA_acyltransferase"/>
</dbReference>
<feature type="active site" description="Proton donor/acceptor" evidence="6">
    <location>
        <position position="14"/>
    </location>
</feature>
<dbReference type="GO" id="GO:0006357">
    <property type="term" value="P:regulation of transcription by RNA polymerase II"/>
    <property type="evidence" value="ECO:0007669"/>
    <property type="project" value="TreeGrafter"/>
</dbReference>
<feature type="domain" description="MYST-type HAT" evidence="8">
    <location>
        <begin position="1"/>
        <end position="112"/>
    </location>
</feature>
<dbReference type="STRING" id="137246.A0A401TAA3"/>
<keyword evidence="4" id="KW-0007">Acetylation</keyword>
<dbReference type="PANTHER" id="PTHR10615:SF26">
    <property type="entry name" value="HISTONE ACETYLTRANSFERASE KAT6A"/>
    <property type="match status" value="1"/>
</dbReference>
<reference evidence="9 10" key="1">
    <citation type="journal article" date="2018" name="Nat. Ecol. Evol.">
        <title>Shark genomes provide insights into elasmobranch evolution and the origin of vertebrates.</title>
        <authorList>
            <person name="Hara Y"/>
            <person name="Yamaguchi K"/>
            <person name="Onimaru K"/>
            <person name="Kadota M"/>
            <person name="Koyanagi M"/>
            <person name="Keeley SD"/>
            <person name="Tatsumi K"/>
            <person name="Tanaka K"/>
            <person name="Motone F"/>
            <person name="Kageyama Y"/>
            <person name="Nozu R"/>
            <person name="Adachi N"/>
            <person name="Nishimura O"/>
            <person name="Nakagawa R"/>
            <person name="Tanegashima C"/>
            <person name="Kiyatake I"/>
            <person name="Matsumoto R"/>
            <person name="Murakumo K"/>
            <person name="Nishida K"/>
            <person name="Terakita A"/>
            <person name="Kuratani S"/>
            <person name="Sato K"/>
            <person name="Hyodo S Kuraku.S."/>
        </authorList>
    </citation>
    <scope>NUCLEOTIDE SEQUENCE [LARGE SCALE GENOMIC DNA]</scope>
</reference>
<dbReference type="Proteomes" id="UP000287033">
    <property type="component" value="Unassembled WGS sequence"/>
</dbReference>
<keyword evidence="5" id="KW-0012">Acyltransferase</keyword>
<sequence length="173" mass="19942">YLLSKREGQAGSPEKPLSDLGRLSYMAYWKSVILECLHQCHDKQLSIKKLSKLTGICPQDITTILQHLKMLQFRNDRFLVIRREKLIQEHMAKLQTNPRQIEVDPDSLRWTPLIFSNTAVSDEEEDEDDEDETPALKVHVQKASHFLLDGQLLNKISSIYDAMTPLCPYESSC</sequence>
<keyword evidence="10" id="KW-1185">Reference proteome</keyword>
<dbReference type="GO" id="GO:0005634">
    <property type="term" value="C:nucleus"/>
    <property type="evidence" value="ECO:0007669"/>
    <property type="project" value="UniProtKB-SubCell"/>
</dbReference>
<proteinExistence type="inferred from homology"/>
<evidence type="ECO:0000256" key="3">
    <source>
        <dbReference type="ARBA" id="ARBA00022679"/>
    </source>
</evidence>
<keyword evidence="7" id="KW-0539">Nucleus</keyword>
<dbReference type="EC" id="2.3.1.48" evidence="2 7"/>
<dbReference type="InterPro" id="IPR036388">
    <property type="entry name" value="WH-like_DNA-bd_sf"/>
</dbReference>
<evidence type="ECO:0000256" key="7">
    <source>
        <dbReference type="RuleBase" id="RU361211"/>
    </source>
</evidence>
<evidence type="ECO:0000313" key="10">
    <source>
        <dbReference type="Proteomes" id="UP000287033"/>
    </source>
</evidence>
<evidence type="ECO:0000259" key="8">
    <source>
        <dbReference type="PROSITE" id="PS51726"/>
    </source>
</evidence>
<dbReference type="GO" id="GO:0010484">
    <property type="term" value="F:histone H3 acetyltransferase activity"/>
    <property type="evidence" value="ECO:0007669"/>
    <property type="project" value="TreeGrafter"/>
</dbReference>
<feature type="non-terminal residue" evidence="9">
    <location>
        <position position="1"/>
    </location>
</feature>
<dbReference type="EMBL" id="BEZZ01021379">
    <property type="protein sequence ID" value="GCC39588.1"/>
    <property type="molecule type" value="Genomic_DNA"/>
</dbReference>
<organism evidence="9 10">
    <name type="scientific">Chiloscyllium punctatum</name>
    <name type="common">Brownbanded bambooshark</name>
    <name type="synonym">Hemiscyllium punctatum</name>
    <dbReference type="NCBI Taxonomy" id="137246"/>
    <lineage>
        <taxon>Eukaryota</taxon>
        <taxon>Metazoa</taxon>
        <taxon>Chordata</taxon>
        <taxon>Craniata</taxon>
        <taxon>Vertebrata</taxon>
        <taxon>Chondrichthyes</taxon>
        <taxon>Elasmobranchii</taxon>
        <taxon>Galeomorphii</taxon>
        <taxon>Galeoidea</taxon>
        <taxon>Orectolobiformes</taxon>
        <taxon>Hemiscylliidae</taxon>
        <taxon>Chiloscyllium</taxon>
    </lineage>
</organism>
<dbReference type="GO" id="GO:0003682">
    <property type="term" value="F:chromatin binding"/>
    <property type="evidence" value="ECO:0007669"/>
    <property type="project" value="TreeGrafter"/>
</dbReference>
<protein>
    <recommendedName>
        <fullName evidence="2 7">Histone acetyltransferase</fullName>
        <ecNumber evidence="2 7">2.3.1.48</ecNumber>
    </recommendedName>
</protein>
<evidence type="ECO:0000256" key="6">
    <source>
        <dbReference type="PIRSR" id="PIRSR602717-51"/>
    </source>
</evidence>
<dbReference type="PANTHER" id="PTHR10615">
    <property type="entry name" value="HISTONE ACETYLTRANSFERASE"/>
    <property type="match status" value="1"/>
</dbReference>
<evidence type="ECO:0000256" key="2">
    <source>
        <dbReference type="ARBA" id="ARBA00013184"/>
    </source>
</evidence>
<dbReference type="Gene3D" id="1.10.10.10">
    <property type="entry name" value="Winged helix-like DNA-binding domain superfamily/Winged helix DNA-binding domain"/>
    <property type="match status" value="1"/>
</dbReference>
<evidence type="ECO:0000256" key="4">
    <source>
        <dbReference type="ARBA" id="ARBA00022990"/>
    </source>
</evidence>
<dbReference type="Pfam" id="PF01853">
    <property type="entry name" value="MOZ_SAS"/>
    <property type="match status" value="1"/>
</dbReference>
<dbReference type="GO" id="GO:0070776">
    <property type="term" value="C:MOZ/MORF histone acetyltransferase complex"/>
    <property type="evidence" value="ECO:0007669"/>
    <property type="project" value="TreeGrafter"/>
</dbReference>
<dbReference type="AlphaFoldDB" id="A0A401TAA3"/>
<dbReference type="OMA" id="MRIELRC"/>
<dbReference type="InterPro" id="IPR002717">
    <property type="entry name" value="HAT_MYST-type"/>
</dbReference>
<evidence type="ECO:0000256" key="1">
    <source>
        <dbReference type="ARBA" id="ARBA00010107"/>
    </source>
</evidence>
<dbReference type="InterPro" id="IPR050603">
    <property type="entry name" value="MYST_HAT"/>
</dbReference>
<dbReference type="OrthoDB" id="787137at2759"/>
<accession>A0A401TAA3</accession>
<name>A0A401TAA3_CHIPU</name>